<dbReference type="SUPFAM" id="SSF82051">
    <property type="entry name" value="Obg GTP-binding protein N-terminal domain"/>
    <property type="match status" value="1"/>
</dbReference>
<reference evidence="2 3" key="1">
    <citation type="submission" date="2019-05" db="EMBL/GenBank/DDBJ databases">
        <title>Another draft genome of Portunus trituberculatus and its Hox gene families provides insights of decapod evolution.</title>
        <authorList>
            <person name="Jeong J.-H."/>
            <person name="Song I."/>
            <person name="Kim S."/>
            <person name="Choi T."/>
            <person name="Kim D."/>
            <person name="Ryu S."/>
            <person name="Kim W."/>
        </authorList>
    </citation>
    <scope>NUCLEOTIDE SEQUENCE [LARGE SCALE GENOMIC DNA]</scope>
    <source>
        <tissue evidence="2">Muscle</tissue>
    </source>
</reference>
<accession>A0A5B7INQ9</accession>
<sequence>MKRARTKFVDMLRLHVRGGPGGMGLPRLGGVGGKGGDVYVEGKEGEALKHFVCYDESDMETISCDERGERKGDKILPTLI</sequence>
<dbReference type="PROSITE" id="PS51883">
    <property type="entry name" value="OBG"/>
    <property type="match status" value="1"/>
</dbReference>
<feature type="domain" description="Obg" evidence="1">
    <location>
        <begin position="6"/>
        <end position="80"/>
    </location>
</feature>
<dbReference type="InterPro" id="IPR006169">
    <property type="entry name" value="GTP1_OBG_dom"/>
</dbReference>
<evidence type="ECO:0000313" key="3">
    <source>
        <dbReference type="Proteomes" id="UP000324222"/>
    </source>
</evidence>
<keyword evidence="3" id="KW-1185">Reference proteome</keyword>
<dbReference type="Gene3D" id="2.70.210.12">
    <property type="entry name" value="GTP1/OBG domain"/>
    <property type="match status" value="1"/>
</dbReference>
<dbReference type="AlphaFoldDB" id="A0A5B7INQ9"/>
<dbReference type="InterPro" id="IPR036726">
    <property type="entry name" value="GTP1_OBG_dom_sf"/>
</dbReference>
<dbReference type="GO" id="GO:0042254">
    <property type="term" value="P:ribosome biogenesis"/>
    <property type="evidence" value="ECO:0007669"/>
    <property type="project" value="UniProtKB-UniRule"/>
</dbReference>
<dbReference type="Proteomes" id="UP000324222">
    <property type="component" value="Unassembled WGS sequence"/>
</dbReference>
<evidence type="ECO:0000313" key="2">
    <source>
        <dbReference type="EMBL" id="MPC81864.1"/>
    </source>
</evidence>
<organism evidence="2 3">
    <name type="scientific">Portunus trituberculatus</name>
    <name type="common">Swimming crab</name>
    <name type="synonym">Neptunus trituberculatus</name>
    <dbReference type="NCBI Taxonomy" id="210409"/>
    <lineage>
        <taxon>Eukaryota</taxon>
        <taxon>Metazoa</taxon>
        <taxon>Ecdysozoa</taxon>
        <taxon>Arthropoda</taxon>
        <taxon>Crustacea</taxon>
        <taxon>Multicrustacea</taxon>
        <taxon>Malacostraca</taxon>
        <taxon>Eumalacostraca</taxon>
        <taxon>Eucarida</taxon>
        <taxon>Decapoda</taxon>
        <taxon>Pleocyemata</taxon>
        <taxon>Brachyura</taxon>
        <taxon>Eubrachyura</taxon>
        <taxon>Portunoidea</taxon>
        <taxon>Portunidae</taxon>
        <taxon>Portuninae</taxon>
        <taxon>Portunus</taxon>
    </lineage>
</organism>
<protein>
    <recommendedName>
        <fullName evidence="1">Obg domain-containing protein</fullName>
    </recommendedName>
</protein>
<gene>
    <name evidence="2" type="ORF">E2C01_076502</name>
</gene>
<dbReference type="EMBL" id="VSRR010058235">
    <property type="protein sequence ID" value="MPC81864.1"/>
    <property type="molecule type" value="Genomic_DNA"/>
</dbReference>
<name>A0A5B7INQ9_PORTR</name>
<proteinExistence type="predicted"/>
<comment type="caution">
    <text evidence="2">The sequence shown here is derived from an EMBL/GenBank/DDBJ whole genome shotgun (WGS) entry which is preliminary data.</text>
</comment>
<evidence type="ECO:0000259" key="1">
    <source>
        <dbReference type="PROSITE" id="PS51883"/>
    </source>
</evidence>